<dbReference type="InterPro" id="IPR007492">
    <property type="entry name" value="LytTR_DNA-bd_dom"/>
</dbReference>
<evidence type="ECO:0000313" key="2">
    <source>
        <dbReference type="EMBL" id="GAA0730013.1"/>
    </source>
</evidence>
<protein>
    <submittedName>
        <fullName evidence="2">LytTR family DNA-binding domain-containing protein</fullName>
    </submittedName>
</protein>
<gene>
    <name evidence="2" type="ORF">GCM10008905_30700</name>
</gene>
<dbReference type="GO" id="GO:0003677">
    <property type="term" value="F:DNA binding"/>
    <property type="evidence" value="ECO:0007669"/>
    <property type="project" value="UniProtKB-KW"/>
</dbReference>
<reference evidence="3" key="1">
    <citation type="journal article" date="2019" name="Int. J. Syst. Evol. Microbiol.">
        <title>The Global Catalogue of Microorganisms (GCM) 10K type strain sequencing project: providing services to taxonomists for standard genome sequencing and annotation.</title>
        <authorList>
            <consortium name="The Broad Institute Genomics Platform"/>
            <consortium name="The Broad Institute Genome Sequencing Center for Infectious Disease"/>
            <person name="Wu L."/>
            <person name="Ma J."/>
        </authorList>
    </citation>
    <scope>NUCLEOTIDE SEQUENCE [LARGE SCALE GENOMIC DNA]</scope>
    <source>
        <strain evidence="3">JCM 1405</strain>
    </source>
</reference>
<proteinExistence type="predicted"/>
<dbReference type="Pfam" id="PF04397">
    <property type="entry name" value="LytTR"/>
    <property type="match status" value="1"/>
</dbReference>
<feature type="domain" description="HTH LytTR-type" evidence="1">
    <location>
        <begin position="53"/>
        <end position="146"/>
    </location>
</feature>
<evidence type="ECO:0000313" key="3">
    <source>
        <dbReference type="Proteomes" id="UP001500339"/>
    </source>
</evidence>
<dbReference type="PANTHER" id="PTHR37299">
    <property type="entry name" value="TRANSCRIPTIONAL REGULATOR-RELATED"/>
    <property type="match status" value="1"/>
</dbReference>
<dbReference type="PANTHER" id="PTHR37299:SF4">
    <property type="entry name" value="TRANSCRIPTIONAL REGULATOR"/>
    <property type="match status" value="1"/>
</dbReference>
<evidence type="ECO:0000259" key="1">
    <source>
        <dbReference type="PROSITE" id="PS50930"/>
    </source>
</evidence>
<keyword evidence="3" id="KW-1185">Reference proteome</keyword>
<name>A0ABP3UEH7_9CLOT</name>
<sequence length="147" mass="17037">MIVVKLEEHLSQKDIDVLIRYSKMNQTVKRLITLIKSIDSSVKCNSDGIETWVNASDIYYIESVDKRTFVYGEKFVCQTDLRLYQLIEELSSVGFVQISKSCILNLNYLESIRTLMNSRMEATLTNGERVTVTRKYIPKIKSSLLER</sequence>
<organism evidence="2 3">
    <name type="scientific">Clostridium malenominatum</name>
    <dbReference type="NCBI Taxonomy" id="1539"/>
    <lineage>
        <taxon>Bacteria</taxon>
        <taxon>Bacillati</taxon>
        <taxon>Bacillota</taxon>
        <taxon>Clostridia</taxon>
        <taxon>Eubacteriales</taxon>
        <taxon>Clostridiaceae</taxon>
        <taxon>Clostridium</taxon>
    </lineage>
</organism>
<dbReference type="PROSITE" id="PS50930">
    <property type="entry name" value="HTH_LYTTR"/>
    <property type="match status" value="1"/>
</dbReference>
<comment type="caution">
    <text evidence="2">The sequence shown here is derived from an EMBL/GenBank/DDBJ whole genome shotgun (WGS) entry which is preliminary data.</text>
</comment>
<keyword evidence="2" id="KW-0238">DNA-binding</keyword>
<dbReference type="Gene3D" id="2.40.50.1020">
    <property type="entry name" value="LytTr DNA-binding domain"/>
    <property type="match status" value="1"/>
</dbReference>
<dbReference type="SMART" id="SM00850">
    <property type="entry name" value="LytTR"/>
    <property type="match status" value="1"/>
</dbReference>
<dbReference type="EMBL" id="BAAACF010000012">
    <property type="protein sequence ID" value="GAA0730013.1"/>
    <property type="molecule type" value="Genomic_DNA"/>
</dbReference>
<dbReference type="InterPro" id="IPR046947">
    <property type="entry name" value="LytR-like"/>
</dbReference>
<dbReference type="RefSeq" id="WP_343771094.1">
    <property type="nucleotide sequence ID" value="NZ_BAAACF010000012.1"/>
</dbReference>
<accession>A0ABP3UEH7</accession>
<dbReference type="Proteomes" id="UP001500339">
    <property type="component" value="Unassembled WGS sequence"/>
</dbReference>